<proteinExistence type="inferred from homology"/>
<keyword evidence="4" id="KW-1185">Reference proteome</keyword>
<dbReference type="GO" id="GO:0016491">
    <property type="term" value="F:oxidoreductase activity"/>
    <property type="evidence" value="ECO:0007669"/>
    <property type="project" value="UniProtKB-KW"/>
</dbReference>
<sequence length="317" mass="33309">MTRKASDITVPDLSGRLALVTGASDGVGLGLATRLAAAGAEVILPVRDPGKGDAAITAIRRSYPRAVVSLRELDLASLDSVAALGTVLRAENRPIHILVNNAGVMTPPGRRHTADGFELQFGTNHLGHFALVGHLLPLLRAGRARVTAQLSIAARQGTINWDDLQWERSYDGMKAYVQSKIALGLFGLELQRRSTAEHWGITSNIAHPGVAATNLLKAQPGLGRPKATTGGRLIQALGSRGILVGTPDSAALPALYAATAPQAHGGRMYGPGGFQHLAGAPVEQPVYAPLRSEDDARRVWEISESLTHVGIGRAQAA</sequence>
<dbReference type="NCBIfam" id="NF004513">
    <property type="entry name" value="PRK05854.1"/>
    <property type="match status" value="1"/>
</dbReference>
<dbReference type="Pfam" id="PF00106">
    <property type="entry name" value="adh_short"/>
    <property type="match status" value="1"/>
</dbReference>
<dbReference type="PRINTS" id="PR00081">
    <property type="entry name" value="GDHRDH"/>
</dbReference>
<evidence type="ECO:0000313" key="4">
    <source>
        <dbReference type="Proteomes" id="UP001143480"/>
    </source>
</evidence>
<organism evidence="3 4">
    <name type="scientific">Dactylosporangium matsuzakiense</name>
    <dbReference type="NCBI Taxonomy" id="53360"/>
    <lineage>
        <taxon>Bacteria</taxon>
        <taxon>Bacillati</taxon>
        <taxon>Actinomycetota</taxon>
        <taxon>Actinomycetes</taxon>
        <taxon>Micromonosporales</taxon>
        <taxon>Micromonosporaceae</taxon>
        <taxon>Dactylosporangium</taxon>
    </lineage>
</organism>
<dbReference type="InterPro" id="IPR036291">
    <property type="entry name" value="NAD(P)-bd_dom_sf"/>
</dbReference>
<dbReference type="PANTHER" id="PTHR24320:SF148">
    <property type="entry name" value="NAD(P)-BINDING ROSSMANN-FOLD SUPERFAMILY PROTEIN"/>
    <property type="match status" value="1"/>
</dbReference>
<reference evidence="3" key="2">
    <citation type="submission" date="2023-01" db="EMBL/GenBank/DDBJ databases">
        <authorList>
            <person name="Sun Q."/>
            <person name="Evtushenko L."/>
        </authorList>
    </citation>
    <scope>NUCLEOTIDE SEQUENCE</scope>
    <source>
        <strain evidence="3">VKM Ac-1321</strain>
    </source>
</reference>
<dbReference type="PROSITE" id="PS00061">
    <property type="entry name" value="ADH_SHORT"/>
    <property type="match status" value="1"/>
</dbReference>
<keyword evidence="2" id="KW-0560">Oxidoreductase</keyword>
<accession>A0A9W6KJ23</accession>
<protein>
    <submittedName>
        <fullName evidence="3">Short chain dehydrogenase</fullName>
    </submittedName>
</protein>
<dbReference type="SUPFAM" id="SSF51735">
    <property type="entry name" value="NAD(P)-binding Rossmann-fold domains"/>
    <property type="match status" value="1"/>
</dbReference>
<gene>
    <name evidence="3" type="ORF">GCM10017581_027510</name>
</gene>
<dbReference type="Proteomes" id="UP001143480">
    <property type="component" value="Unassembled WGS sequence"/>
</dbReference>
<dbReference type="Gene3D" id="3.40.50.720">
    <property type="entry name" value="NAD(P)-binding Rossmann-like Domain"/>
    <property type="match status" value="1"/>
</dbReference>
<comment type="caution">
    <text evidence="3">The sequence shown here is derived from an EMBL/GenBank/DDBJ whole genome shotgun (WGS) entry which is preliminary data.</text>
</comment>
<evidence type="ECO:0000256" key="1">
    <source>
        <dbReference type="ARBA" id="ARBA00006484"/>
    </source>
</evidence>
<dbReference type="EMBL" id="BSFP01000012">
    <property type="protein sequence ID" value="GLL01010.1"/>
    <property type="molecule type" value="Genomic_DNA"/>
</dbReference>
<evidence type="ECO:0000256" key="2">
    <source>
        <dbReference type="ARBA" id="ARBA00023002"/>
    </source>
</evidence>
<reference evidence="3" key="1">
    <citation type="journal article" date="2014" name="Int. J. Syst. Evol. Microbiol.">
        <title>Complete genome sequence of Corynebacterium casei LMG S-19264T (=DSM 44701T), isolated from a smear-ripened cheese.</title>
        <authorList>
            <consortium name="US DOE Joint Genome Institute (JGI-PGF)"/>
            <person name="Walter F."/>
            <person name="Albersmeier A."/>
            <person name="Kalinowski J."/>
            <person name="Ruckert C."/>
        </authorList>
    </citation>
    <scope>NUCLEOTIDE SEQUENCE</scope>
    <source>
        <strain evidence="3">VKM Ac-1321</strain>
    </source>
</reference>
<dbReference type="InterPro" id="IPR002347">
    <property type="entry name" value="SDR_fam"/>
</dbReference>
<dbReference type="AlphaFoldDB" id="A0A9W6KJ23"/>
<dbReference type="RefSeq" id="WP_261958680.1">
    <property type="nucleotide sequence ID" value="NZ_BAAAXA010000001.1"/>
</dbReference>
<name>A0A9W6KJ23_9ACTN</name>
<evidence type="ECO:0000313" key="3">
    <source>
        <dbReference type="EMBL" id="GLL01010.1"/>
    </source>
</evidence>
<dbReference type="NCBIfam" id="NF004846">
    <property type="entry name" value="PRK06197.1"/>
    <property type="match status" value="1"/>
</dbReference>
<dbReference type="PANTHER" id="PTHR24320">
    <property type="entry name" value="RETINOL DEHYDROGENASE"/>
    <property type="match status" value="1"/>
</dbReference>
<comment type="similarity">
    <text evidence="1">Belongs to the short-chain dehydrogenases/reductases (SDR) family.</text>
</comment>
<dbReference type="InterPro" id="IPR020904">
    <property type="entry name" value="Sc_DH/Rdtase_CS"/>
</dbReference>